<evidence type="ECO:0000259" key="3">
    <source>
        <dbReference type="SMART" id="SM00225"/>
    </source>
</evidence>
<dbReference type="SMART" id="SM00225">
    <property type="entry name" value="BTB"/>
    <property type="match status" value="1"/>
</dbReference>
<proteinExistence type="predicted"/>
<dbReference type="InterPro" id="IPR000210">
    <property type="entry name" value="BTB/POZ_dom"/>
</dbReference>
<feature type="domain" description="BTB" evidence="3">
    <location>
        <begin position="32"/>
        <end position="136"/>
    </location>
</feature>
<sequence length="238" mass="26469">MSTEAARPGPNSALSTAIGRNAQTPEKHSVNSDIITLLCGPSNGELKVDREALCSHSRFFYDMLNSCDTTLQVNVDESQSDMQLFLEVASGKPPASTFETRTSACWDEFKRIFDIADKYDSPLVRERCEKWLVSRCLRGRVRCSDFKFQDVQIGLDWLSLCQKYNLRDLGWYVSYDLGTQLAERAWMTAASDALKDLSDPEFLKVMLQAVQDRVVEDGEKAAGAAEEGGSDAEIVNSG</sequence>
<evidence type="ECO:0000313" key="4">
    <source>
        <dbReference type="EMBL" id="GAX81211.1"/>
    </source>
</evidence>
<dbReference type="OrthoDB" id="525735at2759"/>
<gene>
    <name evidence="4" type="ORF">CEUSTIGMA_g8643.t1</name>
</gene>
<protein>
    <recommendedName>
        <fullName evidence="3">BTB domain-containing protein</fullName>
    </recommendedName>
</protein>
<dbReference type="Gene3D" id="3.30.710.10">
    <property type="entry name" value="Potassium Channel Kv1.1, Chain A"/>
    <property type="match status" value="1"/>
</dbReference>
<name>A0A250XDU1_9CHLO</name>
<dbReference type="Proteomes" id="UP000232323">
    <property type="component" value="Unassembled WGS sequence"/>
</dbReference>
<dbReference type="InterPro" id="IPR011333">
    <property type="entry name" value="SKP1/BTB/POZ_sf"/>
</dbReference>
<evidence type="ECO:0000256" key="1">
    <source>
        <dbReference type="ARBA" id="ARBA00004906"/>
    </source>
</evidence>
<keyword evidence="5" id="KW-1185">Reference proteome</keyword>
<evidence type="ECO:0000256" key="2">
    <source>
        <dbReference type="SAM" id="MobiDB-lite"/>
    </source>
</evidence>
<reference evidence="4 5" key="1">
    <citation type="submission" date="2017-08" db="EMBL/GenBank/DDBJ databases">
        <title>Acidophilic green algal genome provides insights into adaptation to an acidic environment.</title>
        <authorList>
            <person name="Hirooka S."/>
            <person name="Hirose Y."/>
            <person name="Kanesaki Y."/>
            <person name="Higuchi S."/>
            <person name="Fujiwara T."/>
            <person name="Onuma R."/>
            <person name="Era A."/>
            <person name="Ohbayashi R."/>
            <person name="Uzuka A."/>
            <person name="Nozaki H."/>
            <person name="Yoshikawa H."/>
            <person name="Miyagishima S.Y."/>
        </authorList>
    </citation>
    <scope>NUCLEOTIDE SEQUENCE [LARGE SCALE GENOMIC DNA]</scope>
    <source>
        <strain evidence="4 5">NIES-2499</strain>
    </source>
</reference>
<dbReference type="Pfam" id="PF00651">
    <property type="entry name" value="BTB"/>
    <property type="match status" value="1"/>
</dbReference>
<organism evidence="4 5">
    <name type="scientific">Chlamydomonas eustigma</name>
    <dbReference type="NCBI Taxonomy" id="1157962"/>
    <lineage>
        <taxon>Eukaryota</taxon>
        <taxon>Viridiplantae</taxon>
        <taxon>Chlorophyta</taxon>
        <taxon>core chlorophytes</taxon>
        <taxon>Chlorophyceae</taxon>
        <taxon>CS clade</taxon>
        <taxon>Chlamydomonadales</taxon>
        <taxon>Chlamydomonadaceae</taxon>
        <taxon>Chlamydomonas</taxon>
    </lineage>
</organism>
<comment type="caution">
    <text evidence="4">The sequence shown here is derived from an EMBL/GenBank/DDBJ whole genome shotgun (WGS) entry which is preliminary data.</text>
</comment>
<dbReference type="EMBL" id="BEGY01000062">
    <property type="protein sequence ID" value="GAX81211.1"/>
    <property type="molecule type" value="Genomic_DNA"/>
</dbReference>
<evidence type="ECO:0000313" key="5">
    <source>
        <dbReference type="Proteomes" id="UP000232323"/>
    </source>
</evidence>
<comment type="pathway">
    <text evidence="1">Protein modification; protein ubiquitination.</text>
</comment>
<accession>A0A250XDU1</accession>
<dbReference type="SUPFAM" id="SSF54695">
    <property type="entry name" value="POZ domain"/>
    <property type="match status" value="1"/>
</dbReference>
<feature type="region of interest" description="Disordered" evidence="2">
    <location>
        <begin position="1"/>
        <end position="27"/>
    </location>
</feature>
<dbReference type="AlphaFoldDB" id="A0A250XDU1"/>